<dbReference type="Proteomes" id="UP000230407">
    <property type="component" value="Unassembled WGS sequence"/>
</dbReference>
<evidence type="ECO:0000313" key="3">
    <source>
        <dbReference type="Proteomes" id="UP000230407"/>
    </source>
</evidence>
<name>A0A2M8LU93_9ACTN</name>
<sequence>MVVAAFVIPPLMLCVLVALGRYEEHMLGGDPGAPRHASRRRHLRAVPDEPAPAPAPAASSAAERTGRAA</sequence>
<dbReference type="EMBL" id="PGGW01000065">
    <property type="protein sequence ID" value="PJE95514.1"/>
    <property type="molecule type" value="Genomic_DNA"/>
</dbReference>
<organism evidence="2 3">
    <name type="scientific">Streptomyces carminius</name>
    <dbReference type="NCBI Taxonomy" id="2665496"/>
    <lineage>
        <taxon>Bacteria</taxon>
        <taxon>Bacillati</taxon>
        <taxon>Actinomycetota</taxon>
        <taxon>Actinomycetes</taxon>
        <taxon>Kitasatosporales</taxon>
        <taxon>Streptomycetaceae</taxon>
        <taxon>Streptomyces</taxon>
    </lineage>
</organism>
<dbReference type="RefSeq" id="WP_100203875.1">
    <property type="nucleotide sequence ID" value="NZ_PGGW01000065.1"/>
</dbReference>
<feature type="region of interest" description="Disordered" evidence="1">
    <location>
        <begin position="28"/>
        <end position="69"/>
    </location>
</feature>
<gene>
    <name evidence="2" type="ORF">CUT44_23055</name>
</gene>
<protein>
    <submittedName>
        <fullName evidence="2">Uncharacterized protein</fullName>
    </submittedName>
</protein>
<reference evidence="2 3" key="1">
    <citation type="submission" date="2017-11" db="EMBL/GenBank/DDBJ databases">
        <title>Streptomyces carmine sp. nov., a novel actinomycete isolated from Sophora alopecuroides in Xinjiang, China.</title>
        <authorList>
            <person name="Wang Y."/>
            <person name="Luo X."/>
            <person name="Wan C."/>
            <person name="Zhang L."/>
        </authorList>
    </citation>
    <scope>NUCLEOTIDE SEQUENCE [LARGE SCALE GENOMIC DNA]</scope>
    <source>
        <strain evidence="2 3">TRM SA0054</strain>
    </source>
</reference>
<comment type="caution">
    <text evidence="2">The sequence shown here is derived from an EMBL/GenBank/DDBJ whole genome shotgun (WGS) entry which is preliminary data.</text>
</comment>
<evidence type="ECO:0000256" key="1">
    <source>
        <dbReference type="SAM" id="MobiDB-lite"/>
    </source>
</evidence>
<proteinExistence type="predicted"/>
<evidence type="ECO:0000313" key="2">
    <source>
        <dbReference type="EMBL" id="PJE95514.1"/>
    </source>
</evidence>
<keyword evidence="3" id="KW-1185">Reference proteome</keyword>
<accession>A0A2M8LU93</accession>
<dbReference type="AlphaFoldDB" id="A0A2M8LU93"/>